<dbReference type="PROSITE" id="PS50109">
    <property type="entry name" value="HIS_KIN"/>
    <property type="match status" value="1"/>
</dbReference>
<dbReference type="PANTHER" id="PTHR43547">
    <property type="entry name" value="TWO-COMPONENT HISTIDINE KINASE"/>
    <property type="match status" value="1"/>
</dbReference>
<evidence type="ECO:0000256" key="11">
    <source>
        <dbReference type="ARBA" id="ARBA00023163"/>
    </source>
</evidence>
<evidence type="ECO:0000259" key="15">
    <source>
        <dbReference type="PROSITE" id="PS01124"/>
    </source>
</evidence>
<dbReference type="SUPFAM" id="SSF47384">
    <property type="entry name" value="Homodimeric domain of signal transducing histidine kinase"/>
    <property type="match status" value="1"/>
</dbReference>
<keyword evidence="19" id="KW-1185">Reference proteome</keyword>
<dbReference type="InterPro" id="IPR011123">
    <property type="entry name" value="Y_Y_Y"/>
</dbReference>
<dbReference type="GO" id="GO:0005524">
    <property type="term" value="F:ATP binding"/>
    <property type="evidence" value="ECO:0007669"/>
    <property type="project" value="UniProtKB-KW"/>
</dbReference>
<keyword evidence="14" id="KW-0732">Signal</keyword>
<feature type="signal peptide" evidence="14">
    <location>
        <begin position="1"/>
        <end position="23"/>
    </location>
</feature>
<dbReference type="PRINTS" id="PR00344">
    <property type="entry name" value="BCTRLSENSOR"/>
</dbReference>
<dbReference type="EMBL" id="SACJ01000002">
    <property type="protein sequence ID" value="RVT78321.1"/>
    <property type="molecule type" value="Genomic_DNA"/>
</dbReference>
<dbReference type="InterPro" id="IPR005467">
    <property type="entry name" value="His_kinase_dom"/>
</dbReference>
<evidence type="ECO:0000256" key="1">
    <source>
        <dbReference type="ARBA" id="ARBA00000085"/>
    </source>
</evidence>
<dbReference type="Pfam" id="PF00512">
    <property type="entry name" value="HisKA"/>
    <property type="match status" value="1"/>
</dbReference>
<dbReference type="FunFam" id="3.40.50.2300:FF:000138">
    <property type="entry name" value="Two-component system sensor histidine kinase/response regulator"/>
    <property type="match status" value="1"/>
</dbReference>
<keyword evidence="9" id="KW-0805">Transcription regulation</keyword>
<comment type="catalytic activity">
    <reaction evidence="1">
        <text>ATP + protein L-histidine = ADP + protein N-phospho-L-histidine.</text>
        <dbReference type="EC" id="2.7.13.3"/>
    </reaction>
</comment>
<evidence type="ECO:0000259" key="16">
    <source>
        <dbReference type="PROSITE" id="PS50109"/>
    </source>
</evidence>
<accession>A0A437L017</accession>
<dbReference type="Gene3D" id="1.10.10.60">
    <property type="entry name" value="Homeodomain-like"/>
    <property type="match status" value="2"/>
</dbReference>
<evidence type="ECO:0000313" key="18">
    <source>
        <dbReference type="EMBL" id="RVT78321.1"/>
    </source>
</evidence>
<dbReference type="SUPFAM" id="SSF101898">
    <property type="entry name" value="NHL repeat"/>
    <property type="match status" value="1"/>
</dbReference>
<dbReference type="PROSITE" id="PS01124">
    <property type="entry name" value="HTH_ARAC_FAMILY_2"/>
    <property type="match status" value="1"/>
</dbReference>
<dbReference type="Gene3D" id="3.40.50.2300">
    <property type="match status" value="1"/>
</dbReference>
<dbReference type="InterPro" id="IPR011110">
    <property type="entry name" value="Reg_prop"/>
</dbReference>
<sequence>MNSNFCRYILLGLFLCFCVSLNAQQSFVFTSIDSKNGLSENRVRTILQLQDGRMVITTEGVTNIYDGTSFKYLHLKGNNISRLTGYSGFHHGYVDKEYVWIKDKGKLMGIDIKQERFVSKPDSILFKMGIRESIADFFVDVYQNYWVLTSSDKLLFRNAKNRKTAVFLKNVSTPNGIKDQLYDIAVIKQQLFLFYRHGLIVCYDLKTAKELYKTNSLSDQNPTQYGNTLMVVQSENSLYQIRNGGGGIMLAYDIKKRTHTKILQTDYWLNTISVDSKGNLWVSCAIGLWFIDKNLKEKQLIPSFKLVDGTAVNTEASTLYNDSQGGLWIGTFNHGLLYYHPDRFKFKNVGKTFFGTQLKDIDVTCFEQTTQNTILVGTKNGLYSYSSETSKLSTFPGFPKDVDCLSMTKDSQNRIWICTRNKGVYCLQNNQLKHIDHLGGNCRYIAEKPDGQFLIATSDGLAVFSPVSGNFKSLQLALNGEQLRSVSQLIAFDTQSFLGRSNAGLFAYNYKKNKISQPLKELLKNENQQYTAVFKDSRGIVWIGTQDGLSVWQPLNAELHTLFTDDGLVNNSIKGIVEDRQGLIWVTTAGGVSRISVNNKGKKLRFSIANFNHYDGVIENEFTASAIFASSNGQLLMGGVNGFNSIDLQKPWSFKQLQKPLFTGLMLFGTKVKSGESYDDNIILKNAIATTKSITLNYNQNFITIDFSALNYVNPTQTYYRYRLEGIDDNWREIVAQNGTGSASYTNLAPGTYVLKVKAASNSREWSKDYAEITIVVNPPFWKTLIAYILYLAIVLLLLYLSLSYYKKWTNQQLMRKNEEKLNQMKFNFFTNVSHEFRTPLTLIITPLESILKEIKENALESRIKLVHRHALNLQHLVNQLLDFRRLEISGEKLNLTFGDLVDFVKQFEDLFGKLAQEKQIDLSIQSEKSELFMYFDNDKLYKVINNLLSNAFKFTPPGGTITMRLSQAIENQNLDFVKLEVMDSGSGISEKDLPNVFNRFYQASTTQGGSGIGLHLVKEYVELHSGDVTVESEPNVETIFLVTIPTNLVPQKTDSETFVATDEDTIDNQIIATTSKKETLLVVEDNDDLRRFLVTELSHKYEVFEAADGEEGEVLALSKSPDLIISDVMMPKVDGFELCKRIKSNVQTSHIPVILLTARTSEELKMTGYQSGADEYLAKPFNLEILLLRIEKLIAQKNQRQSAFSKKLEVNPKEITITSIDEQLIEKALGYMEKNMDNPDYSVQQFSQDLGMDRTVLYKKMQSITGLAPSEFIRSIRLKRAAQLLIQGQYPVAEVAEKVGFNTQKYFSKYFKEAFGVSPSKYAQNEKNADNES</sequence>
<feature type="domain" description="Response regulatory" evidence="17">
    <location>
        <begin position="1080"/>
        <end position="1195"/>
    </location>
</feature>
<evidence type="ECO:0000256" key="12">
    <source>
        <dbReference type="PROSITE-ProRule" id="PRU00169"/>
    </source>
</evidence>
<evidence type="ECO:0000256" key="8">
    <source>
        <dbReference type="ARBA" id="ARBA00023012"/>
    </source>
</evidence>
<evidence type="ECO:0000256" key="7">
    <source>
        <dbReference type="ARBA" id="ARBA00022840"/>
    </source>
</evidence>
<dbReference type="InterPro" id="IPR001789">
    <property type="entry name" value="Sig_transdc_resp-reg_receiver"/>
</dbReference>
<keyword evidence="11" id="KW-0804">Transcription</keyword>
<dbReference type="Gene3D" id="3.30.565.10">
    <property type="entry name" value="Histidine kinase-like ATPase, C-terminal domain"/>
    <property type="match status" value="1"/>
</dbReference>
<dbReference type="FunFam" id="3.30.565.10:FF:000037">
    <property type="entry name" value="Hybrid sensor histidine kinase/response regulator"/>
    <property type="match status" value="1"/>
</dbReference>
<evidence type="ECO:0000256" key="5">
    <source>
        <dbReference type="ARBA" id="ARBA00022741"/>
    </source>
</evidence>
<dbReference type="InterPro" id="IPR004358">
    <property type="entry name" value="Sig_transdc_His_kin-like_C"/>
</dbReference>
<dbReference type="Gene3D" id="2.130.10.10">
    <property type="entry name" value="YVTN repeat-like/Quinoprotein amine dehydrogenase"/>
    <property type="match status" value="3"/>
</dbReference>
<dbReference type="Pfam" id="PF02518">
    <property type="entry name" value="HATPase_c"/>
    <property type="match status" value="1"/>
</dbReference>
<dbReference type="SMART" id="SM00342">
    <property type="entry name" value="HTH_ARAC"/>
    <property type="match status" value="1"/>
</dbReference>
<dbReference type="PROSITE" id="PS00041">
    <property type="entry name" value="HTH_ARAC_FAMILY_1"/>
    <property type="match status" value="1"/>
</dbReference>
<keyword evidence="13" id="KW-1133">Transmembrane helix</keyword>
<dbReference type="InterPro" id="IPR011047">
    <property type="entry name" value="Quinoprotein_ADH-like_sf"/>
</dbReference>
<dbReference type="InterPro" id="IPR018060">
    <property type="entry name" value="HTH_AraC"/>
</dbReference>
<evidence type="ECO:0000313" key="19">
    <source>
        <dbReference type="Proteomes" id="UP000285211"/>
    </source>
</evidence>
<evidence type="ECO:0000256" key="2">
    <source>
        <dbReference type="ARBA" id="ARBA00012438"/>
    </source>
</evidence>
<dbReference type="Pfam" id="PF00072">
    <property type="entry name" value="Response_reg"/>
    <property type="match status" value="1"/>
</dbReference>
<dbReference type="SUPFAM" id="SSF50998">
    <property type="entry name" value="Quinoprotein alcohol dehydrogenase-like"/>
    <property type="match status" value="1"/>
</dbReference>
<dbReference type="RefSeq" id="WP_128193529.1">
    <property type="nucleotide sequence ID" value="NZ_SACJ01000002.1"/>
</dbReference>
<evidence type="ECO:0000256" key="10">
    <source>
        <dbReference type="ARBA" id="ARBA00023125"/>
    </source>
</evidence>
<dbReference type="Pfam" id="PF07495">
    <property type="entry name" value="Y_Y_Y"/>
    <property type="match status" value="1"/>
</dbReference>
<dbReference type="Gene3D" id="1.10.287.130">
    <property type="match status" value="1"/>
</dbReference>
<dbReference type="Proteomes" id="UP000285211">
    <property type="component" value="Unassembled WGS sequence"/>
</dbReference>
<keyword evidence="10" id="KW-0238">DNA-binding</keyword>
<feature type="domain" description="HTH araC/xylS-type" evidence="15">
    <location>
        <begin position="1227"/>
        <end position="1326"/>
    </location>
</feature>
<keyword evidence="7" id="KW-0067">ATP-binding</keyword>
<dbReference type="Pfam" id="PF07494">
    <property type="entry name" value="Reg_prop"/>
    <property type="match status" value="2"/>
</dbReference>
<dbReference type="Pfam" id="PF12833">
    <property type="entry name" value="HTH_18"/>
    <property type="match status" value="1"/>
</dbReference>
<dbReference type="SMART" id="SM00387">
    <property type="entry name" value="HATPase_c"/>
    <property type="match status" value="1"/>
</dbReference>
<dbReference type="InterPro" id="IPR003594">
    <property type="entry name" value="HATPase_dom"/>
</dbReference>
<dbReference type="SUPFAM" id="SSF55874">
    <property type="entry name" value="ATPase domain of HSP90 chaperone/DNA topoisomerase II/histidine kinase"/>
    <property type="match status" value="1"/>
</dbReference>
<dbReference type="InterPro" id="IPR015943">
    <property type="entry name" value="WD40/YVTN_repeat-like_dom_sf"/>
</dbReference>
<feature type="transmembrane region" description="Helical" evidence="13">
    <location>
        <begin position="785"/>
        <end position="806"/>
    </location>
</feature>
<evidence type="ECO:0000259" key="17">
    <source>
        <dbReference type="PROSITE" id="PS50110"/>
    </source>
</evidence>
<keyword evidence="5" id="KW-0547">Nucleotide-binding</keyword>
<dbReference type="GO" id="GO:0043565">
    <property type="term" value="F:sequence-specific DNA binding"/>
    <property type="evidence" value="ECO:0007669"/>
    <property type="project" value="InterPro"/>
</dbReference>
<keyword evidence="13" id="KW-0812">Transmembrane</keyword>
<name>A0A437L017_9FLAO</name>
<protein>
    <recommendedName>
        <fullName evidence="2">histidine kinase</fullName>
        <ecNumber evidence="2">2.7.13.3</ecNumber>
    </recommendedName>
</protein>
<dbReference type="InterPro" id="IPR036097">
    <property type="entry name" value="HisK_dim/P_sf"/>
</dbReference>
<organism evidence="18 19">
    <name type="scientific">Flavobacterium sufflavum</name>
    <dbReference type="NCBI Taxonomy" id="1921138"/>
    <lineage>
        <taxon>Bacteria</taxon>
        <taxon>Pseudomonadati</taxon>
        <taxon>Bacteroidota</taxon>
        <taxon>Flavobacteriia</taxon>
        <taxon>Flavobacteriales</taxon>
        <taxon>Flavobacteriaceae</taxon>
        <taxon>Flavobacterium</taxon>
    </lineage>
</organism>
<keyword evidence="8" id="KW-0902">Two-component regulatory system</keyword>
<dbReference type="SUPFAM" id="SSF52172">
    <property type="entry name" value="CheY-like"/>
    <property type="match status" value="1"/>
</dbReference>
<keyword evidence="3 12" id="KW-0597">Phosphoprotein</keyword>
<dbReference type="GO" id="GO:0003700">
    <property type="term" value="F:DNA-binding transcription factor activity"/>
    <property type="evidence" value="ECO:0007669"/>
    <property type="project" value="InterPro"/>
</dbReference>
<dbReference type="InterPro" id="IPR011006">
    <property type="entry name" value="CheY-like_superfamily"/>
</dbReference>
<evidence type="ECO:0000256" key="6">
    <source>
        <dbReference type="ARBA" id="ARBA00022777"/>
    </source>
</evidence>
<evidence type="ECO:0000256" key="14">
    <source>
        <dbReference type="SAM" id="SignalP"/>
    </source>
</evidence>
<reference evidence="18 19" key="1">
    <citation type="submission" date="2019-01" db="EMBL/GenBank/DDBJ databases">
        <authorList>
            <person name="Chen W.-M."/>
        </authorList>
    </citation>
    <scope>NUCLEOTIDE SEQUENCE [LARGE SCALE GENOMIC DNA]</scope>
    <source>
        <strain evidence="18 19">BBQ-12</strain>
    </source>
</reference>
<dbReference type="SUPFAM" id="SSF46689">
    <property type="entry name" value="Homeodomain-like"/>
    <property type="match status" value="1"/>
</dbReference>
<dbReference type="OrthoDB" id="1522078at2"/>
<evidence type="ECO:0000256" key="3">
    <source>
        <dbReference type="ARBA" id="ARBA00022553"/>
    </source>
</evidence>
<dbReference type="PROSITE" id="PS50110">
    <property type="entry name" value="RESPONSE_REGULATORY"/>
    <property type="match status" value="1"/>
</dbReference>
<dbReference type="FunFam" id="2.60.40.10:FF:000791">
    <property type="entry name" value="Two-component system sensor histidine kinase/response regulator"/>
    <property type="match status" value="1"/>
</dbReference>
<feature type="modified residue" description="4-aspartylphosphate" evidence="12">
    <location>
        <position position="1128"/>
    </location>
</feature>
<feature type="domain" description="Histidine kinase" evidence="16">
    <location>
        <begin position="832"/>
        <end position="1049"/>
    </location>
</feature>
<dbReference type="InterPro" id="IPR036890">
    <property type="entry name" value="HATPase_C_sf"/>
</dbReference>
<dbReference type="InterPro" id="IPR003661">
    <property type="entry name" value="HisK_dim/P_dom"/>
</dbReference>
<dbReference type="GO" id="GO:0000155">
    <property type="term" value="F:phosphorelay sensor kinase activity"/>
    <property type="evidence" value="ECO:0007669"/>
    <property type="project" value="InterPro"/>
</dbReference>
<proteinExistence type="predicted"/>
<dbReference type="InterPro" id="IPR018062">
    <property type="entry name" value="HTH_AraC-typ_CS"/>
</dbReference>
<dbReference type="PANTHER" id="PTHR43547:SF2">
    <property type="entry name" value="HYBRID SIGNAL TRANSDUCTION HISTIDINE KINASE C"/>
    <property type="match status" value="1"/>
</dbReference>
<dbReference type="EC" id="2.7.13.3" evidence="2"/>
<dbReference type="Gene3D" id="2.60.40.10">
    <property type="entry name" value="Immunoglobulins"/>
    <property type="match status" value="1"/>
</dbReference>
<keyword evidence="6 18" id="KW-0418">Kinase</keyword>
<dbReference type="CDD" id="cd17574">
    <property type="entry name" value="REC_OmpR"/>
    <property type="match status" value="1"/>
</dbReference>
<dbReference type="CDD" id="cd00082">
    <property type="entry name" value="HisKA"/>
    <property type="match status" value="1"/>
</dbReference>
<comment type="caution">
    <text evidence="18">The sequence shown here is derived from an EMBL/GenBank/DDBJ whole genome shotgun (WGS) entry which is preliminary data.</text>
</comment>
<evidence type="ECO:0000256" key="13">
    <source>
        <dbReference type="SAM" id="Phobius"/>
    </source>
</evidence>
<evidence type="ECO:0000256" key="4">
    <source>
        <dbReference type="ARBA" id="ARBA00022679"/>
    </source>
</evidence>
<feature type="chain" id="PRO_5019343983" description="histidine kinase" evidence="14">
    <location>
        <begin position="24"/>
        <end position="1334"/>
    </location>
</feature>
<keyword evidence="13" id="KW-0472">Membrane</keyword>
<dbReference type="SMART" id="SM00448">
    <property type="entry name" value="REC"/>
    <property type="match status" value="1"/>
</dbReference>
<dbReference type="InterPro" id="IPR013783">
    <property type="entry name" value="Ig-like_fold"/>
</dbReference>
<dbReference type="SMART" id="SM00388">
    <property type="entry name" value="HisKA"/>
    <property type="match status" value="1"/>
</dbReference>
<keyword evidence="4" id="KW-0808">Transferase</keyword>
<evidence type="ECO:0000256" key="9">
    <source>
        <dbReference type="ARBA" id="ARBA00023015"/>
    </source>
</evidence>
<gene>
    <name evidence="18" type="ORF">EOD40_03535</name>
</gene>
<dbReference type="InterPro" id="IPR009057">
    <property type="entry name" value="Homeodomain-like_sf"/>
</dbReference>